<proteinExistence type="predicted"/>
<evidence type="ECO:0000313" key="3">
    <source>
        <dbReference type="EMBL" id="GMA34361.1"/>
    </source>
</evidence>
<gene>
    <name evidence="3" type="ORF">GCM10025876_05650</name>
</gene>
<evidence type="ECO:0000256" key="1">
    <source>
        <dbReference type="SAM" id="MobiDB-lite"/>
    </source>
</evidence>
<keyword evidence="2" id="KW-0472">Membrane</keyword>
<dbReference type="EMBL" id="BSUN01000001">
    <property type="protein sequence ID" value="GMA34361.1"/>
    <property type="molecule type" value="Genomic_DNA"/>
</dbReference>
<evidence type="ECO:0000256" key="2">
    <source>
        <dbReference type="SAM" id="Phobius"/>
    </source>
</evidence>
<feature type="compositionally biased region" description="Basic and acidic residues" evidence="1">
    <location>
        <begin position="284"/>
        <end position="294"/>
    </location>
</feature>
<evidence type="ECO:0000313" key="4">
    <source>
        <dbReference type="Proteomes" id="UP001157125"/>
    </source>
</evidence>
<keyword evidence="2" id="KW-1133">Transmembrane helix</keyword>
<keyword evidence="2" id="KW-0812">Transmembrane</keyword>
<feature type="compositionally biased region" description="Acidic residues" evidence="1">
    <location>
        <begin position="255"/>
        <end position="275"/>
    </location>
</feature>
<feature type="transmembrane region" description="Helical" evidence="2">
    <location>
        <begin position="511"/>
        <end position="533"/>
    </location>
</feature>
<accession>A0ABQ6I9G8</accession>
<dbReference type="Proteomes" id="UP001157125">
    <property type="component" value="Unassembled WGS sequence"/>
</dbReference>
<reference evidence="4" key="1">
    <citation type="journal article" date="2019" name="Int. J. Syst. Evol. Microbiol.">
        <title>The Global Catalogue of Microorganisms (GCM) 10K type strain sequencing project: providing services to taxonomists for standard genome sequencing and annotation.</title>
        <authorList>
            <consortium name="The Broad Institute Genomics Platform"/>
            <consortium name="The Broad Institute Genome Sequencing Center for Infectious Disease"/>
            <person name="Wu L."/>
            <person name="Ma J."/>
        </authorList>
    </citation>
    <scope>NUCLEOTIDE SEQUENCE [LARGE SCALE GENOMIC DNA]</scope>
    <source>
        <strain evidence="4">NBRC 112299</strain>
    </source>
</reference>
<feature type="region of interest" description="Disordered" evidence="1">
    <location>
        <begin position="1"/>
        <end position="35"/>
    </location>
</feature>
<keyword evidence="4" id="KW-1185">Reference proteome</keyword>
<feature type="compositionally biased region" description="Acidic residues" evidence="1">
    <location>
        <begin position="133"/>
        <end position="191"/>
    </location>
</feature>
<dbReference type="RefSeq" id="WP_284327366.1">
    <property type="nucleotide sequence ID" value="NZ_BSUN01000001.1"/>
</dbReference>
<feature type="region of interest" description="Disordered" evidence="1">
    <location>
        <begin position="105"/>
        <end position="306"/>
    </location>
</feature>
<feature type="compositionally biased region" description="Basic and acidic residues" evidence="1">
    <location>
        <begin position="232"/>
        <end position="242"/>
    </location>
</feature>
<name>A0ABQ6I9G8_9MICO</name>
<organism evidence="3 4">
    <name type="scientific">Demequina litorisediminis</name>
    <dbReference type="NCBI Taxonomy" id="1849022"/>
    <lineage>
        <taxon>Bacteria</taxon>
        <taxon>Bacillati</taxon>
        <taxon>Actinomycetota</taxon>
        <taxon>Actinomycetes</taxon>
        <taxon>Micrococcales</taxon>
        <taxon>Demequinaceae</taxon>
        <taxon>Demequina</taxon>
    </lineage>
</organism>
<comment type="caution">
    <text evidence="3">The sequence shown here is derived from an EMBL/GenBank/DDBJ whole genome shotgun (WGS) entry which is preliminary data.</text>
</comment>
<feature type="region of interest" description="Disordered" evidence="1">
    <location>
        <begin position="76"/>
        <end position="95"/>
    </location>
</feature>
<protein>
    <submittedName>
        <fullName evidence="3">Uncharacterized protein</fullName>
    </submittedName>
</protein>
<sequence length="536" mass="56773">MRDAARTEDTTPLEAGLDTSGIPATDGLNLSRRERRRIERLEHPVETWTAEEEMLATGQIPAMTPARIAEQEKIEREAAEAAQRDAETAAQARLERQHGGVVNAVAVESAEEVDAPQEAPRRTSLLPAAEAQVEPEPEPEPEAVVEPEPDPEPEPEAVVEPEPEPEAVVEPEPEPEPEPEAVVEPEPEPEAEAVAATEPEPEVESASPLGMPPGMSPEMFAALFPPGSLQRKAMEQQARDAAEDASPSPEREPEPEPEPLVEAEPEPEPVFDAEPESLVSLDPQVEKEAEHAAEELQAADADVLSVDDTTLVIDDAEAEAQRDDQAFPWIATSAAAGAALGAAVHTPAEPVAQPVISEPSPVTSWTAQEPLERTPDAAEGIVAEQPSFDAILGTGAIPVAPSDTTEVEGTAPVDAAAFAPVDVAPAPSMWEAHPLSTAALPQVQVQEQVDIDEDELESEPLPRPDLSGVRPLSAVHTGEFPPVEPVPTGQIEVERRERPELGPAGGARHFGWAQVAVLGAVAFVLGVVVWNVAGMG</sequence>